<organism evidence="1 2">
    <name type="scientific">Phaeosphaeria nodorum (strain SN15 / ATCC MYA-4574 / FGSC 10173)</name>
    <name type="common">Glume blotch fungus</name>
    <name type="synonym">Parastagonospora nodorum</name>
    <dbReference type="NCBI Taxonomy" id="321614"/>
    <lineage>
        <taxon>Eukaryota</taxon>
        <taxon>Fungi</taxon>
        <taxon>Dikarya</taxon>
        <taxon>Ascomycota</taxon>
        <taxon>Pezizomycotina</taxon>
        <taxon>Dothideomycetes</taxon>
        <taxon>Pleosporomycetidae</taxon>
        <taxon>Pleosporales</taxon>
        <taxon>Pleosporineae</taxon>
        <taxon>Phaeosphaeriaceae</taxon>
        <taxon>Parastagonospora</taxon>
    </lineage>
</organism>
<proteinExistence type="predicted"/>
<dbReference type="AlphaFoldDB" id="A0A7U2FES4"/>
<evidence type="ECO:0000313" key="1">
    <source>
        <dbReference type="EMBL" id="QRD01571.1"/>
    </source>
</evidence>
<keyword evidence="2" id="KW-1185">Reference proteome</keyword>
<dbReference type="Proteomes" id="UP000663193">
    <property type="component" value="Chromosome 12"/>
</dbReference>
<dbReference type="VEuPathDB" id="FungiDB:JI435_416990"/>
<protein>
    <submittedName>
        <fullName evidence="1">Uncharacterized protein</fullName>
    </submittedName>
</protein>
<name>A0A7U2FES4_PHANO</name>
<reference evidence="2" key="1">
    <citation type="journal article" date="2021" name="BMC Genomics">
        <title>Chromosome-level genome assembly and manually-curated proteome of model necrotroph Parastagonospora nodorum Sn15 reveals a genome-wide trove of candidate effector homologs, and redundancy of virulence-related functions within an accessory chromosome.</title>
        <authorList>
            <person name="Bertazzoni S."/>
            <person name="Jones D.A.B."/>
            <person name="Phan H.T."/>
            <person name="Tan K.-C."/>
            <person name="Hane J.K."/>
        </authorList>
    </citation>
    <scope>NUCLEOTIDE SEQUENCE [LARGE SCALE GENOMIC DNA]</scope>
    <source>
        <strain evidence="2">SN15 / ATCC MYA-4574 / FGSC 10173)</strain>
    </source>
</reference>
<dbReference type="EMBL" id="CP069034">
    <property type="protein sequence ID" value="QRD01571.1"/>
    <property type="molecule type" value="Genomic_DNA"/>
</dbReference>
<sequence length="79" mass="8806">MQTFTARPSQNYRWTDQKAFAADFATSYRLECTKPNGHATWADSAAPSCCSYWLSIHSPHLQVTFLGLSPNNTGHEAGR</sequence>
<accession>A0A7U2FES4</accession>
<evidence type="ECO:0000313" key="2">
    <source>
        <dbReference type="Proteomes" id="UP000663193"/>
    </source>
</evidence>
<gene>
    <name evidence="1" type="ORF">JI435_416990</name>
</gene>